<gene>
    <name evidence="2" type="ORF">E3J62_06840</name>
</gene>
<comment type="caution">
    <text evidence="2">The sequence shown here is derived from an EMBL/GenBank/DDBJ whole genome shotgun (WGS) entry which is preliminary data.</text>
</comment>
<dbReference type="InterPro" id="IPR002178">
    <property type="entry name" value="PTS_EIIA_type-2_dom"/>
</dbReference>
<accession>A0A523UT06</accession>
<dbReference type="PROSITE" id="PS51094">
    <property type="entry name" value="PTS_EIIA_TYPE_2"/>
    <property type="match status" value="1"/>
</dbReference>
<dbReference type="AlphaFoldDB" id="A0A523UT06"/>
<organism evidence="2 3">
    <name type="scientific">candidate division TA06 bacterium</name>
    <dbReference type="NCBI Taxonomy" id="2250710"/>
    <lineage>
        <taxon>Bacteria</taxon>
        <taxon>Bacteria division TA06</taxon>
    </lineage>
</organism>
<dbReference type="Pfam" id="PF00359">
    <property type="entry name" value="PTS_EIIA_2"/>
    <property type="match status" value="1"/>
</dbReference>
<keyword evidence="2" id="KW-0813">Transport</keyword>
<dbReference type="EMBL" id="SOJN01000078">
    <property type="protein sequence ID" value="TET45664.1"/>
    <property type="molecule type" value="Genomic_DNA"/>
</dbReference>
<dbReference type="InterPro" id="IPR051541">
    <property type="entry name" value="PTS_SugarTrans_NitroReg"/>
</dbReference>
<evidence type="ECO:0000313" key="3">
    <source>
        <dbReference type="Proteomes" id="UP000315525"/>
    </source>
</evidence>
<dbReference type="PANTHER" id="PTHR47738">
    <property type="entry name" value="PTS SYSTEM FRUCTOSE-LIKE EIIA COMPONENT-RELATED"/>
    <property type="match status" value="1"/>
</dbReference>
<dbReference type="InterPro" id="IPR016152">
    <property type="entry name" value="PTrfase/Anion_transptr"/>
</dbReference>
<name>A0A523UT06_UNCT6</name>
<dbReference type="PANTHER" id="PTHR47738:SF2">
    <property type="entry name" value="PTS SYSTEM FRUCTOSE-LIKE EIIA COMPONENT"/>
    <property type="match status" value="1"/>
</dbReference>
<keyword evidence="2" id="KW-0762">Sugar transport</keyword>
<evidence type="ECO:0000313" key="2">
    <source>
        <dbReference type="EMBL" id="TET45664.1"/>
    </source>
</evidence>
<proteinExistence type="predicted"/>
<reference evidence="2 3" key="1">
    <citation type="submission" date="2019-03" db="EMBL/GenBank/DDBJ databases">
        <title>Metabolic potential of uncultured bacteria and archaea associated with petroleum seepage in deep-sea sediments.</title>
        <authorList>
            <person name="Dong X."/>
            <person name="Hubert C."/>
        </authorList>
    </citation>
    <scope>NUCLEOTIDE SEQUENCE [LARGE SCALE GENOMIC DNA]</scope>
    <source>
        <strain evidence="2">E44_bin18</strain>
    </source>
</reference>
<dbReference type="CDD" id="cd00211">
    <property type="entry name" value="PTS_IIA_fru"/>
    <property type="match status" value="1"/>
</dbReference>
<sequence>MIAELLSEKSIKLNMSAGSKEEAIQELVGLLVSNDDSLDGKSLFESARDRENRMSTGLGKGVAVFRCRSEDVRQICCSLGIRHGGVEFDAVDGIPVEIFFMIAAPKKVDDTYVRILCRLYRILNQETFRSYLLGARSAKEVFSLVSEEEKEFED</sequence>
<dbReference type="SUPFAM" id="SSF55804">
    <property type="entry name" value="Phoshotransferase/anion transport protein"/>
    <property type="match status" value="1"/>
</dbReference>
<dbReference type="Proteomes" id="UP000315525">
    <property type="component" value="Unassembled WGS sequence"/>
</dbReference>
<dbReference type="Gene3D" id="3.40.930.10">
    <property type="entry name" value="Mannitol-specific EII, Chain A"/>
    <property type="match status" value="1"/>
</dbReference>
<protein>
    <submittedName>
        <fullName evidence="2">PTS sugar transporter subunit IIA</fullName>
    </submittedName>
</protein>
<evidence type="ECO:0000259" key="1">
    <source>
        <dbReference type="PROSITE" id="PS51094"/>
    </source>
</evidence>
<feature type="domain" description="PTS EIIA type-2" evidence="1">
    <location>
        <begin position="4"/>
        <end position="148"/>
    </location>
</feature>